<name>A0A2M7P265_9BACT</name>
<organism evidence="2 3">
    <name type="scientific">Candidatus Desantisbacteria bacterium CG_4_10_14_3_um_filter_40_18</name>
    <dbReference type="NCBI Taxonomy" id="1974544"/>
    <lineage>
        <taxon>Bacteria</taxon>
        <taxon>Candidatus Desantisiibacteriota</taxon>
    </lineage>
</organism>
<protein>
    <recommendedName>
        <fullName evidence="1">IPT/TIG domain-containing protein</fullName>
    </recommendedName>
</protein>
<dbReference type="InterPro" id="IPR013783">
    <property type="entry name" value="Ig-like_fold"/>
</dbReference>
<sequence>NNNRYADNVFIIQPNIWIAPILGTVGSEVLVRGNGYSGDQSLRVSFGTTITRTQTIADINGSLTVTFTVDTQPYATKTVTVKQLNIGIEDYESFNIEAAIIEITPSFGTVGLRITVKGNGGVENQYVSFDFGNRYQIAIEQALTDGSFESNFIVNSQPYGTKTVVAKHGGVAYTAQTKTFFINPSIIATPLSGSVGTIVTVDGTGYLNSENIKIDFGSMVSIVPCFSSSLHDDGGSEGQVGGTFSITFTVDSQPAGTRTILGYGTQIQTGDNKIFTIIPNIYGVNPQSGTVGSLVTIFGQGYMNNEELRITFGKTTTIGTKTTDGNGSFLTSFTIDTQVYGTTTIEAVGITTGVGQGRQNIYRIQPKIISCVPSSGTVGTVVSIKGNGFGATEPISVDFGTKSAMTSSITEGCGSFTAYWTVDNQKRGVTSIIANGNNTGIATQTTFEITSEITITPVSGTVGTVVNVSGGGFCDSGTITIKFGANNNIGSCSASSAGSWTTSFVVDLQPIATKTVVSTDNQENSASAPFVIVPMVTMVLPSEGTIGSLVEVRGNGYGSAEGIDILFGTNGTRTSTTTDGQGSWTTTFTINTQKYGTTTVLAVGIASNGTATGAFGIRAYITITPANGTVGSWITVTGNGFAVEVIKIDFGTRIDIFGNPPKSSSQDGTFTVSFTVDVQAAGTTTVTAKSLITTAATNFALFTITPDLYQVSPTTGTVGSTVTIYGSGYSATQDIQIEFGTGTNRFRNTVGGTKTASTYGTFTASFTIDTQPAGTTTVKATSVTSGVNNVNIFGIRPNITYRNPGSGLTKVGSTVTIAGNGFAAGEQVGIDFGNRLTIAVTTTDNTTGSFTATFQIDTQRFGATTITARGISSGFSMSDGNNGYFSIQQQISSPAPTCGAVGTIITITGNGYGGTEAIRLAFGTNPMIAEGNASANGSFTITFTIDSQEYGFTDLEAIGSVTGASSNSKKPITIQAKLYLVTPNIGTVGTMVTVYGNGFESGNSTIAQIDFGMTVSRVENISVSNNGTWTASFTIDTQGFGTTTINAYHDTNLSRLAEYPIGFKITGNIIYVSPLNGTIGSLVSIAGNGFGKSQTVTILFGTKSNIKQCSSDGTGLWTTSWTVDTQAYGTTTISASDSSTAFAATFTYLITAKLDPPQPGSGTVGTIISLTGYGYGASGAVHIGFGNTLNIKTVSASGAGSWTTTFTIDVQKNGTTTITATGVNNKGLWTQTFIINPNIISVYPTDGPIDTIVTVKGNGFGATESVRIDFGGNIGIATVTSASDNGSFTITFTVDDQARGSATITATGLTTGVNAIKLFFIKAGLKSMTPIRGTIGTVIVIEGAGYNNNGGIIRVDFGTTMTIADATLSSGGTFSVSFTTDVQPTGTTTVMATEVNTPANSGYKLFDVGANIVAVIPSSGSVGTLVTVYANGYGSTESVRIAFGGNLTITTVSSIYTGSITSIWTVDKQPYGTTTITVIGLLSGKQAVSVFKIMPGVISVSPDTGTVGTTVTVVADGFLANENISVYFGTDQVIFGQVAAAEGSFTATFAITTQPAGSTTVLVRAVADANRKAWKYFDIMPNLTTIEPISGTVGSDIVISGDGFGKNEQVRISFGSTVTKETYNADTTGYINPRSFVVNTQPYGTATVVGYGITTQRTTSLWFYKITQDVYVAPVAGTVGTVVAITGTGYYKTETIKVDFGTHQTITAGVSTDGNGMFTTTFTIDTQKYGTTTVKATGITSGLVKTTMFAIQPQVYPIMPTKGTVGLRVTVHADGYPAGERISLKFGVTDTPNTTPTEIIVDTTGSWTAMFTIDTQPVGTTTVSGKSVTNCLAENVFVIEPHIWYLTPIIGSVGTIVTIKGDGYAESEQVRIDFGTTVSINVVTALPTGAFDTTFTIDTQLYGTTTVTAWGATNGHGTRTTFFVTSSIYLTSPMSGTVGTLVSIIGCGYGMSETIQVIFGTKGTITSTTSDNGGMFTASFTVNTQPHAEAGNFTLIKGYGTASNQIAQSDFSILPKIISVTPGWGTVGTIITVHGDGFSASKNNITMKFGSTTFSLFKASSNIDGTWTISFTVDTQVAGSTTVNAQDPIAISTVPNYFKIVAQITNITPTSGTVGRTVSVFGNGYGANELVGVSFGDYATIGTATSNGNGQFATNFVVNSQQYGTTTIVGVGTSTSERGTGTFFLTPRLDVISPDNGFVGSLITMNGCGYESETNIRVAFGLTPTITQGQAGSKGTFTIIFTIDSQPYGSRTVTVYQNPDDTKNASNQVFIKSRITSVSPSSATVGRIITVSGTGYGVSESVYLDFGNMLKANMYTTSGYGTFTNTFVINAQVFGTTTVRIYPLPASDLRHEYTEYLNIRGAIYHVAPTSGGVGKVVSIWGNGFGNAEHVSIKFGTHVDIVAVTTTDNGEFTVSWTVDTQGFGTTTITANGITTGEQAENIFIIKGSITYLSPTSGTVGTAISINGDGFGSSEIIRISFGKNMTIAAISSNSVGSFTTSFTIDIQSYGTKTVQAYGINSSTSDTVKLSILPKIIDLMPTTGTIGTSVTVTGNGYITSGAIRIDIGLTEDILIQNNDEASEDGTFSVIFNIDDEPFGSNTVTVRSRGSLVNDTRCFVVSPMVYVTPVSGTVGAFITVTGNGYASTEVIQIDFGTNLGYATTSTIASGAPSAFRGSWQRVIAVDIQPYGTTTIKATGLGSNDAKECLFNIMQRLTAISPSCGTVGSSVTVDGNGYAALENIRIGFGKNTSICSTLANGIGVFQAIWTVDTQAYGVKTVVTSGAGSGSDTTTYTVMPHIVSVSPSVGTVGASVTIVGDGFTTSESIFVDFGTTSVIKTAASSIDGTWTISFTVNIQTQGTKTIWARDSSAIGTTSTFVINPNITEITPAAGTVGSSVIVTGNGYFATGNVYIYFGTPTTSVIGTTSASSAGTFTKDFVVNTQPYGSTTVIAKDMVSGKQSIGSFTIKSNIYEVTPVSGTVGSLVTIRGTGYIDEMNRQIRVDFGDTMTICSNIYTEGTNGTFSAVFNVNTQAYGTTTIKATYVNDANQTAERAFTIQPAIYKISPTIGTIGAGVVVYGNGFVTGDVVSVKFGQTTGIATATVEAQGSWTATFMVNTQPLGLTSVTASGTMNTAAIIMFTIVPKITLVSPRNGTVGTIVRVEGNGYQASELINIRFGSMSVITSVSAFSDGSFTTTWTVNIQKYGTTSITATGQASNGSATSTFFIQPELYSVSPNAGTVGRMITVSGTGFGANNIIRVQFGETTSITNKQASANGSWTASFTINIQVYGTTTIVANDTVLTAATASNTLRILPYIKITPTQGSVGTIVNISGDGYGNKETVHVRFGTILTATTITSNINGSFADTFVVGLHTYGTTTVTATGLATNAVEKTTFDVVSAITQVAPTQGTVGTIVTVQGNGFGASEQVAIGFGNMASIALCSTDDYGSFTTSWTVDTQSYGTKSVFATGTVSGEVAISTFKIIGRFYGVSPNRGSVGTIVTIRGDGYKYEGLGERLYVDFGQTPNIIPTTVWNFAAENGSWTLTFTVNTQPQGTTTIAVQGNGSGQNITNVFNIEPHILQVNPTSGFVGSIVTITGDGFGVSETISIKFGTTANIALVSTSDKGTWTAAWTVDTQSYGTTSIVAVGDMSGVSEWDEFVIKARITSVSPSQGTVGTVITVEGNGYKASECVAIGFGNHSTITTAVVDGSGVWTASFTVDTQCYDTTNITAIGTNSGASSTGNFKILAEVPCISPTIGTVGTVVTVLGTGYAASEWISIGFGTINQLILQAGTTSLNGSFSVTFEVNTQPYGTTTVKAYSKGFSSTRFFERGFIITSKIISITPGEGTVGTTVSVYGDGFGANEGINIKFGNATTIAMTTSLNTGYFSCAFTVNAQGFGTTTILANGLQDIGSHTGQAEFKIRGRMTEVTPLSGTVGSRVTVKGDGYKGNEVIAINFGDTMSITTANAAGTGVFAIGWTVDTQSLGTKTITIFGLGSGETNTAASFTIKPEIWSVSPTRGSIGTTIVLKMTG</sequence>
<feature type="non-terminal residue" evidence="2">
    <location>
        <position position="1"/>
    </location>
</feature>
<gene>
    <name evidence="2" type="ORF">COZ13_04015</name>
</gene>
<evidence type="ECO:0000313" key="3">
    <source>
        <dbReference type="Proteomes" id="UP000231028"/>
    </source>
</evidence>
<feature type="domain" description="IPT/TIG" evidence="1">
    <location>
        <begin position="2015"/>
        <end position="2084"/>
    </location>
</feature>
<comment type="caution">
    <text evidence="2">The sequence shown here is derived from an EMBL/GenBank/DDBJ whole genome shotgun (WGS) entry which is preliminary data.</text>
</comment>
<accession>A0A2M7P265</accession>
<dbReference type="Pfam" id="PF01833">
    <property type="entry name" value="TIG"/>
    <property type="match status" value="2"/>
</dbReference>
<evidence type="ECO:0000259" key="1">
    <source>
        <dbReference type="Pfam" id="PF01833"/>
    </source>
</evidence>
<dbReference type="EMBL" id="PFKI01000126">
    <property type="protein sequence ID" value="PIY19697.1"/>
    <property type="molecule type" value="Genomic_DNA"/>
</dbReference>
<dbReference type="InterPro" id="IPR014756">
    <property type="entry name" value="Ig_E-set"/>
</dbReference>
<dbReference type="InterPro" id="IPR002909">
    <property type="entry name" value="IPT_dom"/>
</dbReference>
<dbReference type="CDD" id="cd00102">
    <property type="entry name" value="IPT"/>
    <property type="match status" value="1"/>
</dbReference>
<dbReference type="SUPFAM" id="SSF81296">
    <property type="entry name" value="E set domains"/>
    <property type="match status" value="3"/>
</dbReference>
<feature type="non-terminal residue" evidence="2">
    <location>
        <position position="4025"/>
    </location>
</feature>
<evidence type="ECO:0000313" key="2">
    <source>
        <dbReference type="EMBL" id="PIY19697.1"/>
    </source>
</evidence>
<dbReference type="Proteomes" id="UP000231028">
    <property type="component" value="Unassembled WGS sequence"/>
</dbReference>
<feature type="domain" description="IPT/TIG" evidence="1">
    <location>
        <begin position="3571"/>
        <end position="3617"/>
    </location>
</feature>
<proteinExistence type="predicted"/>
<dbReference type="Gene3D" id="2.60.40.10">
    <property type="entry name" value="Immunoglobulins"/>
    <property type="match status" value="6"/>
</dbReference>
<reference evidence="3" key="1">
    <citation type="submission" date="2017-09" db="EMBL/GenBank/DDBJ databases">
        <title>Depth-based differentiation of microbial function through sediment-hosted aquifers and enrichment of novel symbionts in the deep terrestrial subsurface.</title>
        <authorList>
            <person name="Probst A.J."/>
            <person name="Ladd B."/>
            <person name="Jarett J.K."/>
            <person name="Geller-Mcgrath D.E."/>
            <person name="Sieber C.M.K."/>
            <person name="Emerson J.B."/>
            <person name="Anantharaman K."/>
            <person name="Thomas B.C."/>
            <person name="Malmstrom R."/>
            <person name="Stieglmeier M."/>
            <person name="Klingl A."/>
            <person name="Woyke T."/>
            <person name="Ryan C.M."/>
            <person name="Banfield J.F."/>
        </authorList>
    </citation>
    <scope>NUCLEOTIDE SEQUENCE [LARGE SCALE GENOMIC DNA]</scope>
</reference>